<evidence type="ECO:0000256" key="4">
    <source>
        <dbReference type="ARBA" id="ARBA00023204"/>
    </source>
</evidence>
<dbReference type="InterPro" id="IPR036995">
    <property type="entry name" value="MPG_sf"/>
</dbReference>
<dbReference type="Pfam" id="PF02245">
    <property type="entry name" value="Pur_DNA_glyco"/>
    <property type="match status" value="1"/>
</dbReference>
<dbReference type="PANTHER" id="PTHR10429:SF0">
    <property type="entry name" value="DNA-3-METHYLADENINE GLYCOSYLASE"/>
    <property type="match status" value="1"/>
</dbReference>
<reference evidence="6" key="1">
    <citation type="journal article" date="2020" name="mSystems">
        <title>Genome- and Community-Level Interaction Insights into Carbon Utilization and Element Cycling Functions of Hydrothermarchaeota in Hydrothermal Sediment.</title>
        <authorList>
            <person name="Zhou Z."/>
            <person name="Liu Y."/>
            <person name="Xu W."/>
            <person name="Pan J."/>
            <person name="Luo Z.H."/>
            <person name="Li M."/>
        </authorList>
    </citation>
    <scope>NUCLEOTIDE SEQUENCE [LARGE SCALE GENOMIC DNA]</scope>
    <source>
        <strain evidence="6">SpSt-767</strain>
    </source>
</reference>
<dbReference type="GO" id="GO:0003677">
    <property type="term" value="F:DNA binding"/>
    <property type="evidence" value="ECO:0007669"/>
    <property type="project" value="InterPro"/>
</dbReference>
<dbReference type="SUPFAM" id="SSF50486">
    <property type="entry name" value="FMT C-terminal domain-like"/>
    <property type="match status" value="1"/>
</dbReference>
<dbReference type="InterPro" id="IPR011034">
    <property type="entry name" value="Formyl_transferase-like_C_sf"/>
</dbReference>
<keyword evidence="3 5" id="KW-0378">Hydrolase</keyword>
<organism evidence="6">
    <name type="scientific">Desulfobacca acetoxidans</name>
    <dbReference type="NCBI Taxonomy" id="60893"/>
    <lineage>
        <taxon>Bacteria</taxon>
        <taxon>Pseudomonadati</taxon>
        <taxon>Thermodesulfobacteriota</taxon>
        <taxon>Desulfobaccia</taxon>
        <taxon>Desulfobaccales</taxon>
        <taxon>Desulfobaccaceae</taxon>
        <taxon>Desulfobacca</taxon>
    </lineage>
</organism>
<evidence type="ECO:0000256" key="1">
    <source>
        <dbReference type="ARBA" id="ARBA00009232"/>
    </source>
</evidence>
<accession>A0A7V6A566</accession>
<comment type="caution">
    <text evidence="6">The sequence shown here is derived from an EMBL/GenBank/DDBJ whole genome shotgun (WGS) entry which is preliminary data.</text>
</comment>
<dbReference type="CDD" id="cd00540">
    <property type="entry name" value="AAG"/>
    <property type="match status" value="1"/>
</dbReference>
<protein>
    <recommendedName>
        <fullName evidence="5">Putative 3-methyladenine DNA glycosylase</fullName>
        <ecNumber evidence="5">3.2.2.-</ecNumber>
    </recommendedName>
</protein>
<dbReference type="InterPro" id="IPR003180">
    <property type="entry name" value="MPG"/>
</dbReference>
<dbReference type="Gene3D" id="3.10.300.10">
    <property type="entry name" value="Methylpurine-DNA glycosylase (MPG)"/>
    <property type="match status" value="1"/>
</dbReference>
<comment type="similarity">
    <text evidence="1 5">Belongs to the DNA glycosylase MPG family.</text>
</comment>
<evidence type="ECO:0000256" key="5">
    <source>
        <dbReference type="HAMAP-Rule" id="MF_00527"/>
    </source>
</evidence>
<evidence type="ECO:0000313" key="6">
    <source>
        <dbReference type="EMBL" id="HHS30447.1"/>
    </source>
</evidence>
<dbReference type="AlphaFoldDB" id="A0A7V6A566"/>
<dbReference type="GO" id="GO:0003905">
    <property type="term" value="F:alkylbase DNA N-glycosylase activity"/>
    <property type="evidence" value="ECO:0007669"/>
    <property type="project" value="InterPro"/>
</dbReference>
<dbReference type="PANTHER" id="PTHR10429">
    <property type="entry name" value="DNA-3-METHYLADENINE GLYCOSYLASE"/>
    <property type="match status" value="1"/>
</dbReference>
<dbReference type="NCBIfam" id="TIGR00567">
    <property type="entry name" value="3mg"/>
    <property type="match status" value="1"/>
</dbReference>
<sequence length="214" mass="23477">MTTRRKAKLQKAEPSPFLLLRLRREELPVATVALARYLIGKVLVRELSGRRISGRIIETEAYPPGDAAGHAFKGQKAGNRSLFLAPGHAYVHVSYGVHFLLNVSSEPAGVGGGVLLRALEPLEGVELMAQHRRRTRCPDLARGPGRLTQALAIDTGFDGMDLCVEGPLWLAQTGQPVGEIGESVRLGISRETERRRRFYERGNPLVSGPKRLRG</sequence>
<dbReference type="EMBL" id="DTGR01000189">
    <property type="protein sequence ID" value="HHS30447.1"/>
    <property type="molecule type" value="Genomic_DNA"/>
</dbReference>
<name>A0A7V6A566_9BACT</name>
<dbReference type="GO" id="GO:0006284">
    <property type="term" value="P:base-excision repair"/>
    <property type="evidence" value="ECO:0007669"/>
    <property type="project" value="InterPro"/>
</dbReference>
<dbReference type="EC" id="3.2.2.-" evidence="5"/>
<keyword evidence="2 5" id="KW-0227">DNA damage</keyword>
<evidence type="ECO:0000256" key="3">
    <source>
        <dbReference type="ARBA" id="ARBA00022801"/>
    </source>
</evidence>
<keyword evidence="4 5" id="KW-0234">DNA repair</keyword>
<proteinExistence type="inferred from homology"/>
<evidence type="ECO:0000256" key="2">
    <source>
        <dbReference type="ARBA" id="ARBA00022763"/>
    </source>
</evidence>
<dbReference type="HAMAP" id="MF_00527">
    <property type="entry name" value="3MGH"/>
    <property type="match status" value="1"/>
</dbReference>
<gene>
    <name evidence="6" type="ORF">ENV52_12190</name>
</gene>